<dbReference type="InterPro" id="IPR001930">
    <property type="entry name" value="Peptidase_M1"/>
</dbReference>
<keyword evidence="16" id="KW-0031">Aminopeptidase</keyword>
<dbReference type="EMBL" id="JBHSOF010000043">
    <property type="protein sequence ID" value="MFC5666661.1"/>
    <property type="molecule type" value="Genomic_DNA"/>
</dbReference>
<evidence type="ECO:0000256" key="7">
    <source>
        <dbReference type="ARBA" id="ARBA00022723"/>
    </source>
</evidence>
<dbReference type="InterPro" id="IPR050344">
    <property type="entry name" value="Peptidase_M1_aminopeptidases"/>
</dbReference>
<evidence type="ECO:0000259" key="15">
    <source>
        <dbReference type="Pfam" id="PF17900"/>
    </source>
</evidence>
<evidence type="ECO:0000256" key="2">
    <source>
        <dbReference type="ARBA" id="ARBA00001947"/>
    </source>
</evidence>
<dbReference type="Gene3D" id="1.10.390.10">
    <property type="entry name" value="Neutral Protease Domain 2"/>
    <property type="match status" value="1"/>
</dbReference>
<evidence type="ECO:0000256" key="8">
    <source>
        <dbReference type="ARBA" id="ARBA00022801"/>
    </source>
</evidence>
<comment type="similarity">
    <text evidence="3">Belongs to the peptidase M1 family.</text>
</comment>
<dbReference type="Pfam" id="PF17900">
    <property type="entry name" value="Peptidase_M1_N"/>
    <property type="match status" value="1"/>
</dbReference>
<dbReference type="InterPro" id="IPR045357">
    <property type="entry name" value="Aminopeptidase_N-like_N"/>
</dbReference>
<keyword evidence="17" id="KW-1185">Reference proteome</keyword>
<feature type="domain" description="Aminopeptidase N-like N-terminal" evidence="15">
    <location>
        <begin position="50"/>
        <end position="218"/>
    </location>
</feature>
<dbReference type="PANTHER" id="PTHR11533:SF297">
    <property type="entry name" value="AMINOPEPTIDASE N"/>
    <property type="match status" value="1"/>
</dbReference>
<dbReference type="Proteomes" id="UP001595975">
    <property type="component" value="Unassembled WGS sequence"/>
</dbReference>
<dbReference type="EC" id="3.4.11.2" evidence="4"/>
<dbReference type="CDD" id="cd09603">
    <property type="entry name" value="M1_APN_like"/>
    <property type="match status" value="1"/>
</dbReference>
<dbReference type="Gene3D" id="2.60.40.1730">
    <property type="entry name" value="tricorn interacting facor f3 domain"/>
    <property type="match status" value="1"/>
</dbReference>
<dbReference type="SUPFAM" id="SSF63737">
    <property type="entry name" value="Leukotriene A4 hydrolase N-terminal domain"/>
    <property type="match status" value="1"/>
</dbReference>
<keyword evidence="9" id="KW-0862">Zinc</keyword>
<evidence type="ECO:0000256" key="5">
    <source>
        <dbReference type="ARBA" id="ARBA00015611"/>
    </source>
</evidence>
<evidence type="ECO:0000256" key="10">
    <source>
        <dbReference type="ARBA" id="ARBA00023049"/>
    </source>
</evidence>
<name>A0ABW0XDU6_9ACTN</name>
<feature type="signal peptide" evidence="13">
    <location>
        <begin position="1"/>
        <end position="24"/>
    </location>
</feature>
<evidence type="ECO:0000256" key="9">
    <source>
        <dbReference type="ARBA" id="ARBA00022833"/>
    </source>
</evidence>
<evidence type="ECO:0000256" key="3">
    <source>
        <dbReference type="ARBA" id="ARBA00010136"/>
    </source>
</evidence>
<evidence type="ECO:0000256" key="13">
    <source>
        <dbReference type="SAM" id="SignalP"/>
    </source>
</evidence>
<accession>A0ABW0XDU6</accession>
<dbReference type="InterPro" id="IPR042097">
    <property type="entry name" value="Aminopeptidase_N-like_N_sf"/>
</dbReference>
<keyword evidence="8 16" id="KW-0378">Hydrolase</keyword>
<evidence type="ECO:0000259" key="14">
    <source>
        <dbReference type="Pfam" id="PF01433"/>
    </source>
</evidence>
<dbReference type="PANTHER" id="PTHR11533">
    <property type="entry name" value="PROTEASE M1 ZINC METALLOPROTEASE"/>
    <property type="match status" value="1"/>
</dbReference>
<dbReference type="RefSeq" id="WP_380228358.1">
    <property type="nucleotide sequence ID" value="NZ_JBHSOF010000043.1"/>
</dbReference>
<keyword evidence="7" id="KW-0479">Metal-binding</keyword>
<keyword evidence="6" id="KW-0645">Protease</keyword>
<protein>
    <recommendedName>
        <fullName evidence="5">Aminopeptidase N</fullName>
        <ecNumber evidence="4">3.4.11.2</ecNumber>
    </recommendedName>
    <alternativeName>
        <fullName evidence="11">Alanine aminopeptidase</fullName>
    </alternativeName>
    <alternativeName>
        <fullName evidence="12">Lysyl aminopeptidase</fullName>
    </alternativeName>
</protein>
<evidence type="ECO:0000256" key="4">
    <source>
        <dbReference type="ARBA" id="ARBA00012564"/>
    </source>
</evidence>
<dbReference type="SUPFAM" id="SSF55486">
    <property type="entry name" value="Metalloproteases ('zincins'), catalytic domain"/>
    <property type="match status" value="1"/>
</dbReference>
<reference evidence="17" key="1">
    <citation type="journal article" date="2019" name="Int. J. Syst. Evol. Microbiol.">
        <title>The Global Catalogue of Microorganisms (GCM) 10K type strain sequencing project: providing services to taxonomists for standard genome sequencing and annotation.</title>
        <authorList>
            <consortium name="The Broad Institute Genomics Platform"/>
            <consortium name="The Broad Institute Genome Sequencing Center for Infectious Disease"/>
            <person name="Wu L."/>
            <person name="Ma J."/>
        </authorList>
    </citation>
    <scope>NUCLEOTIDE SEQUENCE [LARGE SCALE GENOMIC DNA]</scope>
    <source>
        <strain evidence="17">CGMCC 4.1437</strain>
    </source>
</reference>
<dbReference type="Pfam" id="PF01433">
    <property type="entry name" value="Peptidase_M1"/>
    <property type="match status" value="1"/>
</dbReference>
<feature type="chain" id="PRO_5046517831" description="Aminopeptidase N" evidence="13">
    <location>
        <begin position="25"/>
        <end position="514"/>
    </location>
</feature>
<organism evidence="16 17">
    <name type="scientific">Kitasatospora misakiensis</name>
    <dbReference type="NCBI Taxonomy" id="67330"/>
    <lineage>
        <taxon>Bacteria</taxon>
        <taxon>Bacillati</taxon>
        <taxon>Actinomycetota</taxon>
        <taxon>Actinomycetes</taxon>
        <taxon>Kitasatosporales</taxon>
        <taxon>Streptomycetaceae</taxon>
        <taxon>Kitasatospora</taxon>
    </lineage>
</organism>
<proteinExistence type="inferred from homology"/>
<comment type="cofactor">
    <cofactor evidence="2">
        <name>Zn(2+)</name>
        <dbReference type="ChEBI" id="CHEBI:29105"/>
    </cofactor>
</comment>
<dbReference type="PRINTS" id="PR00756">
    <property type="entry name" value="ALADIPTASE"/>
</dbReference>
<comment type="catalytic activity">
    <reaction evidence="1">
        <text>Release of an N-terminal amino acid, Xaa-|-Yaa- from a peptide, amide or arylamide. Xaa is preferably Ala, but may be most amino acids including Pro (slow action). When a terminal hydrophobic residue is followed by a prolyl residue, the two may be released as an intact Xaa-Pro dipeptide.</text>
        <dbReference type="EC" id="3.4.11.2"/>
    </reaction>
</comment>
<evidence type="ECO:0000256" key="1">
    <source>
        <dbReference type="ARBA" id="ARBA00000098"/>
    </source>
</evidence>
<dbReference type="GO" id="GO:0004177">
    <property type="term" value="F:aminopeptidase activity"/>
    <property type="evidence" value="ECO:0007669"/>
    <property type="project" value="UniProtKB-KW"/>
</dbReference>
<evidence type="ECO:0000256" key="11">
    <source>
        <dbReference type="ARBA" id="ARBA00029811"/>
    </source>
</evidence>
<dbReference type="InterPro" id="IPR027268">
    <property type="entry name" value="Peptidase_M4/M1_CTD_sf"/>
</dbReference>
<dbReference type="InterPro" id="IPR014782">
    <property type="entry name" value="Peptidase_M1_dom"/>
</dbReference>
<gene>
    <name evidence="16" type="ORF">ACFP3U_27305</name>
</gene>
<evidence type="ECO:0000313" key="16">
    <source>
        <dbReference type="EMBL" id="MFC5666661.1"/>
    </source>
</evidence>
<evidence type="ECO:0000256" key="6">
    <source>
        <dbReference type="ARBA" id="ARBA00022670"/>
    </source>
</evidence>
<keyword evidence="10" id="KW-0482">Metalloprotease</keyword>
<sequence length="514" mass="54906">MRKRLIVSAAAGALALLLSVPASAAQAGPGAAGIGDPYYPNAGNGGYDVSHYDIRLKYAPATDELEGTTTILATATQDLTRFNLDFVLSVKEVLVNGRAAKFSTSGEQELVVTPARTIAKGSPVTVVVRYADKPGEVERGGYSAWLRTPDGGVAANEPEGSAWWYPSNDHPTDKATFDVSVLVPEGTQVVSNGTQTISSRPGWTRYNYRQTKPQATYLATLAIGKFDIRKDVTPGGLPVITAYSPDLGANLGAAQASVERTGELTDWLSGVFGPYPFDTVGGYVPNVPTGYALETQGQVFYSPAQFARGSNTSVVVHELAHQWYGDSVSVQRWSDIWLNEGFARYAQWLWSEHEDEGTAQELADYVYNNYAADNAFWSIKPGDPGPDHQFAGAVYDRGAIGIQALRNAVGDDKFFAILKGWPTERKYGNATIPQFQAYAERISGKPLGELFNTWLFTAGKPTVGSAGTASPLAASLAPSASGASGAAGVPEVAQVEPKSWKKIQDTNAVHDHKG</sequence>
<evidence type="ECO:0000256" key="12">
    <source>
        <dbReference type="ARBA" id="ARBA00031533"/>
    </source>
</evidence>
<keyword evidence="13" id="KW-0732">Signal</keyword>
<comment type="caution">
    <text evidence="16">The sequence shown here is derived from an EMBL/GenBank/DDBJ whole genome shotgun (WGS) entry which is preliminary data.</text>
</comment>
<evidence type="ECO:0000313" key="17">
    <source>
        <dbReference type="Proteomes" id="UP001595975"/>
    </source>
</evidence>
<feature type="domain" description="Peptidase M1 membrane alanine aminopeptidase" evidence="14">
    <location>
        <begin position="308"/>
        <end position="454"/>
    </location>
</feature>